<feature type="compositionally biased region" description="Low complexity" evidence="1">
    <location>
        <begin position="252"/>
        <end position="263"/>
    </location>
</feature>
<accession>A0AAJ0U094</accession>
<sequence>MTTSDLDQGPQADQRLAGQADAAEVPDSPGARLRQTRQVKKLSVDYVASSLHLSRSVVEAIERDDYDRLPSAVFVAGYIRSYARLLGLDPEPLNLSFRRLHPGAEAPPRQVGRSTGGDDEPDSGHWLPYLLLMVFVLVIGGGAYLWWTDHPIVEGILAGNGTTQPEIGTSAGPSETLEGPIDQPSEPPAQPEPGALSDPTSAAEPTTERIREEPTPSGRERILSMPPETTVTTSPRPAGTPDATAASEPTTGQAPAGQPPAGQLDPSDVSPPLPTPEAPDAALAASDTSPSGPQTAASTAEPEPEPDREAEDSGAPTDSADAAAVPEASAETVELAFTGPCWVDIRDATGEVLLFGEMSRGDSQVLGGEPPYSLVLGNASAVEVTVGGEAYDIGRHSRGNVARFELDPAEVETTAAATETE</sequence>
<gene>
    <name evidence="4" type="ORF">CKO40_00315</name>
</gene>
<dbReference type="EMBL" id="NRSJ01000001">
    <property type="protein sequence ID" value="MBK1703033.1"/>
    <property type="molecule type" value="Genomic_DNA"/>
</dbReference>
<dbReference type="PANTHER" id="PTHR34475:SF1">
    <property type="entry name" value="CYTOSKELETON PROTEIN RODZ"/>
    <property type="match status" value="1"/>
</dbReference>
<feature type="region of interest" description="Disordered" evidence="1">
    <location>
        <begin position="99"/>
        <end position="120"/>
    </location>
</feature>
<proteinExistence type="predicted"/>
<dbReference type="AlphaFoldDB" id="A0AAJ0U094"/>
<dbReference type="GO" id="GO:0003677">
    <property type="term" value="F:DNA binding"/>
    <property type="evidence" value="ECO:0007669"/>
    <property type="project" value="InterPro"/>
</dbReference>
<feature type="transmembrane region" description="Helical" evidence="2">
    <location>
        <begin position="126"/>
        <end position="147"/>
    </location>
</feature>
<evidence type="ECO:0000313" key="4">
    <source>
        <dbReference type="EMBL" id="MBK1703033.1"/>
    </source>
</evidence>
<organism evidence="4 5">
    <name type="scientific">Halochromatium glycolicum</name>
    <dbReference type="NCBI Taxonomy" id="85075"/>
    <lineage>
        <taxon>Bacteria</taxon>
        <taxon>Pseudomonadati</taxon>
        <taxon>Pseudomonadota</taxon>
        <taxon>Gammaproteobacteria</taxon>
        <taxon>Chromatiales</taxon>
        <taxon>Chromatiaceae</taxon>
        <taxon>Halochromatium</taxon>
    </lineage>
</organism>
<dbReference type="InterPro" id="IPR050400">
    <property type="entry name" value="Bact_Cytoskel_RodZ"/>
</dbReference>
<dbReference type="CDD" id="cd00093">
    <property type="entry name" value="HTH_XRE"/>
    <property type="match status" value="1"/>
</dbReference>
<reference evidence="4" key="1">
    <citation type="submission" date="2017-08" db="EMBL/GenBank/DDBJ databases">
        <authorList>
            <person name="Imhoff J.F."/>
            <person name="Rahn T."/>
            <person name="Kuenzel S."/>
            <person name="Neulinger S.C."/>
        </authorList>
    </citation>
    <scope>NUCLEOTIDE SEQUENCE</scope>
    <source>
        <strain evidence="4">DSM 11080</strain>
    </source>
</reference>
<keyword evidence="5" id="KW-1185">Reference proteome</keyword>
<dbReference type="InterPro" id="IPR025194">
    <property type="entry name" value="RodZ-like_C"/>
</dbReference>
<keyword evidence="2" id="KW-0472">Membrane</keyword>
<dbReference type="SUPFAM" id="SSF47413">
    <property type="entry name" value="lambda repressor-like DNA-binding domains"/>
    <property type="match status" value="1"/>
</dbReference>
<feature type="compositionally biased region" description="Acidic residues" evidence="1">
    <location>
        <begin position="302"/>
        <end position="312"/>
    </location>
</feature>
<feature type="domain" description="Cytoskeleton protein RodZ-like C-terminal" evidence="3">
    <location>
        <begin position="334"/>
        <end position="405"/>
    </location>
</feature>
<dbReference type="RefSeq" id="WP_200343648.1">
    <property type="nucleotide sequence ID" value="NZ_NRSJ01000001.1"/>
</dbReference>
<feature type="compositionally biased region" description="Basic and acidic residues" evidence="1">
    <location>
        <begin position="206"/>
        <end position="222"/>
    </location>
</feature>
<dbReference type="PANTHER" id="PTHR34475">
    <property type="match status" value="1"/>
</dbReference>
<dbReference type="Pfam" id="PF13464">
    <property type="entry name" value="RodZ_C"/>
    <property type="match status" value="1"/>
</dbReference>
<evidence type="ECO:0000256" key="1">
    <source>
        <dbReference type="SAM" id="MobiDB-lite"/>
    </source>
</evidence>
<dbReference type="Gene3D" id="1.10.260.40">
    <property type="entry name" value="lambda repressor-like DNA-binding domains"/>
    <property type="match status" value="1"/>
</dbReference>
<feature type="region of interest" description="Disordered" evidence="1">
    <location>
        <begin position="1"/>
        <end position="31"/>
    </location>
</feature>
<keyword evidence="2" id="KW-0812">Transmembrane</keyword>
<feature type="region of interest" description="Disordered" evidence="1">
    <location>
        <begin position="163"/>
        <end position="331"/>
    </location>
</feature>
<protein>
    <recommendedName>
        <fullName evidence="3">Cytoskeleton protein RodZ-like C-terminal domain-containing protein</fullName>
    </recommendedName>
</protein>
<evidence type="ECO:0000256" key="2">
    <source>
        <dbReference type="SAM" id="Phobius"/>
    </source>
</evidence>
<comment type="caution">
    <text evidence="4">The sequence shown here is derived from an EMBL/GenBank/DDBJ whole genome shotgun (WGS) entry which is preliminary data.</text>
</comment>
<dbReference type="Pfam" id="PF13413">
    <property type="entry name" value="HTH_25"/>
    <property type="match status" value="1"/>
</dbReference>
<dbReference type="InterPro" id="IPR010982">
    <property type="entry name" value="Lambda_DNA-bd_dom_sf"/>
</dbReference>
<feature type="compositionally biased region" description="Polar residues" evidence="1">
    <location>
        <begin position="163"/>
        <end position="173"/>
    </location>
</feature>
<feature type="compositionally biased region" description="Low complexity" evidence="1">
    <location>
        <begin position="317"/>
        <end position="331"/>
    </location>
</feature>
<dbReference type="InterPro" id="IPR001387">
    <property type="entry name" value="Cro/C1-type_HTH"/>
</dbReference>
<feature type="compositionally biased region" description="Polar residues" evidence="1">
    <location>
        <begin position="286"/>
        <end position="298"/>
    </location>
</feature>
<dbReference type="Proteomes" id="UP001296776">
    <property type="component" value="Unassembled WGS sequence"/>
</dbReference>
<keyword evidence="2" id="KW-1133">Transmembrane helix</keyword>
<reference evidence="4" key="2">
    <citation type="journal article" date="2020" name="Microorganisms">
        <title>Osmotic Adaptation and Compatible Solute Biosynthesis of Phototrophic Bacteria as Revealed from Genome Analyses.</title>
        <authorList>
            <person name="Imhoff J.F."/>
            <person name="Rahn T."/>
            <person name="Kunzel S."/>
            <person name="Keller A."/>
            <person name="Neulinger S.C."/>
        </authorList>
    </citation>
    <scope>NUCLEOTIDE SEQUENCE</scope>
    <source>
        <strain evidence="4">DSM 11080</strain>
    </source>
</reference>
<name>A0AAJ0U094_9GAMM</name>
<evidence type="ECO:0000259" key="3">
    <source>
        <dbReference type="Pfam" id="PF13464"/>
    </source>
</evidence>
<evidence type="ECO:0000313" key="5">
    <source>
        <dbReference type="Proteomes" id="UP001296776"/>
    </source>
</evidence>